<gene>
    <name evidence="2" type="ORF">LLEC1_00382</name>
</gene>
<dbReference type="AlphaFoldDB" id="A0A179I1X2"/>
<name>A0A179I1X2_CORDF</name>
<proteinExistence type="predicted"/>
<dbReference type="EMBL" id="LUKN01004605">
    <property type="protein sequence ID" value="OAQ95758.1"/>
    <property type="molecule type" value="Genomic_DNA"/>
</dbReference>
<dbReference type="OrthoDB" id="497927at2759"/>
<comment type="caution">
    <text evidence="2">The sequence shown here is derived from an EMBL/GenBank/DDBJ whole genome shotgun (WGS) entry which is preliminary data.</text>
</comment>
<protein>
    <recommendedName>
        <fullName evidence="1">Carbohydrate kinase PfkB domain-containing protein</fullName>
    </recommendedName>
</protein>
<sequence>MAQPFSTQAIEQKSPMFVSLGMIVLDELHFSSQTARYDVPGGSGLYERIFRYLTPQLQPRPVDLEKSELLGSQSFHFLAGPELLQEMVRSLLSLLTDASRNTRPLIVWEPAPLSCKRELLDEHMQACRLVDIFSPNHEELKALMQDGEPERSLPFLREDVERGAASFLDAGIGPEKQGLVVIRCGEHGCLTLSQRTGVNWSPPFYEPASPRIADTTGAGNAFLGGFAVGWLQTEDVREAAIFGSVAASFALEQIGLPVFSPATSTSDETWNEVHVSARLEEYRRKLPAVRGGTV</sequence>
<evidence type="ECO:0000259" key="1">
    <source>
        <dbReference type="Pfam" id="PF00294"/>
    </source>
</evidence>
<evidence type="ECO:0000313" key="3">
    <source>
        <dbReference type="Proteomes" id="UP000243081"/>
    </source>
</evidence>
<feature type="domain" description="Carbohydrate kinase PfkB" evidence="1">
    <location>
        <begin position="56"/>
        <end position="255"/>
    </location>
</feature>
<dbReference type="Pfam" id="PF00294">
    <property type="entry name" value="PfkB"/>
    <property type="match status" value="1"/>
</dbReference>
<dbReference type="InterPro" id="IPR011611">
    <property type="entry name" value="PfkB_dom"/>
</dbReference>
<dbReference type="SUPFAM" id="SSF53613">
    <property type="entry name" value="Ribokinase-like"/>
    <property type="match status" value="1"/>
</dbReference>
<organism evidence="2 3">
    <name type="scientific">Cordyceps confragosa</name>
    <name type="common">Lecanicillium lecanii</name>
    <dbReference type="NCBI Taxonomy" id="2714763"/>
    <lineage>
        <taxon>Eukaryota</taxon>
        <taxon>Fungi</taxon>
        <taxon>Dikarya</taxon>
        <taxon>Ascomycota</taxon>
        <taxon>Pezizomycotina</taxon>
        <taxon>Sordariomycetes</taxon>
        <taxon>Hypocreomycetidae</taxon>
        <taxon>Hypocreales</taxon>
        <taxon>Cordycipitaceae</taxon>
        <taxon>Akanthomyces</taxon>
    </lineage>
</organism>
<dbReference type="Proteomes" id="UP000243081">
    <property type="component" value="Unassembled WGS sequence"/>
</dbReference>
<dbReference type="PANTHER" id="PTHR47098:SF1">
    <property type="entry name" value="PFKB FAMILY CARBOHYDRATE KINASE SUPERFAMILY (AFU_ORTHOLOGUE AFUA_4G09500)"/>
    <property type="match status" value="1"/>
</dbReference>
<dbReference type="InterPro" id="IPR029056">
    <property type="entry name" value="Ribokinase-like"/>
</dbReference>
<evidence type="ECO:0000313" key="2">
    <source>
        <dbReference type="EMBL" id="OAQ95758.1"/>
    </source>
</evidence>
<reference evidence="2 3" key="1">
    <citation type="submission" date="2016-03" db="EMBL/GenBank/DDBJ databases">
        <title>Fine-scale spatial genetic structure of a fungal parasite of coffee scale insects.</title>
        <authorList>
            <person name="Jackson D."/>
            <person name="Zemenick K.A."/>
            <person name="Malloure B."/>
            <person name="Quandt C.A."/>
            <person name="James T.Y."/>
        </authorList>
    </citation>
    <scope>NUCLEOTIDE SEQUENCE [LARGE SCALE GENOMIC DNA]</scope>
    <source>
        <strain evidence="2 3">UM487</strain>
    </source>
</reference>
<dbReference type="PANTHER" id="PTHR47098">
    <property type="entry name" value="PROTEIN MAK32"/>
    <property type="match status" value="1"/>
</dbReference>
<keyword evidence="3" id="KW-1185">Reference proteome</keyword>
<accession>A0A179I1X2</accession>
<dbReference type="Gene3D" id="3.40.1190.20">
    <property type="match status" value="1"/>
</dbReference>
<dbReference type="OMA" id="FLEGAIC"/>